<dbReference type="InterPro" id="IPR000847">
    <property type="entry name" value="LysR_HTH_N"/>
</dbReference>
<reference evidence="6 7" key="1">
    <citation type="submission" date="2020-07" db="EMBL/GenBank/DDBJ databases">
        <title>Genomic Encyclopedia of Type Strains, Phase IV (KMG-V): Genome sequencing to study the core and pangenomes of soil and plant-associated prokaryotes.</title>
        <authorList>
            <person name="Whitman W."/>
        </authorList>
    </citation>
    <scope>NUCLEOTIDE SEQUENCE [LARGE SCALE GENOMIC DNA]</scope>
    <source>
        <strain evidence="6 7">SAS40</strain>
    </source>
</reference>
<proteinExistence type="inferred from homology"/>
<evidence type="ECO:0000256" key="1">
    <source>
        <dbReference type="ARBA" id="ARBA00009437"/>
    </source>
</evidence>
<evidence type="ECO:0000313" key="6">
    <source>
        <dbReference type="EMBL" id="NYE82396.1"/>
    </source>
</evidence>
<dbReference type="Gene3D" id="1.10.10.10">
    <property type="entry name" value="Winged helix-like DNA-binding domain superfamily/Winged helix DNA-binding domain"/>
    <property type="match status" value="1"/>
</dbReference>
<dbReference type="PANTHER" id="PTHR30126:SF97">
    <property type="entry name" value="HTH-TYPE TRANSCRIPTIONAL REGULATOR ABGR"/>
    <property type="match status" value="1"/>
</dbReference>
<dbReference type="InterPro" id="IPR036388">
    <property type="entry name" value="WH-like_DNA-bd_sf"/>
</dbReference>
<organism evidence="6 7">
    <name type="scientific">Pigmentiphaga litoralis</name>
    <dbReference type="NCBI Taxonomy" id="516702"/>
    <lineage>
        <taxon>Bacteria</taxon>
        <taxon>Pseudomonadati</taxon>
        <taxon>Pseudomonadota</taxon>
        <taxon>Betaproteobacteria</taxon>
        <taxon>Burkholderiales</taxon>
        <taxon>Alcaligenaceae</taxon>
        <taxon>Pigmentiphaga</taxon>
    </lineage>
</organism>
<dbReference type="GO" id="GO:0003700">
    <property type="term" value="F:DNA-binding transcription factor activity"/>
    <property type="evidence" value="ECO:0007669"/>
    <property type="project" value="InterPro"/>
</dbReference>
<dbReference type="RefSeq" id="WP_179585256.1">
    <property type="nucleotide sequence ID" value="NZ_JACBYR010000001.1"/>
</dbReference>
<keyword evidence="4" id="KW-0804">Transcription</keyword>
<evidence type="ECO:0000256" key="3">
    <source>
        <dbReference type="ARBA" id="ARBA00023125"/>
    </source>
</evidence>
<dbReference type="Pfam" id="PF00126">
    <property type="entry name" value="HTH_1"/>
    <property type="match status" value="1"/>
</dbReference>
<protein>
    <submittedName>
        <fullName evidence="6">DNA-binding transcriptional LysR family regulator</fullName>
    </submittedName>
</protein>
<comment type="caution">
    <text evidence="6">The sequence shown here is derived from an EMBL/GenBank/DDBJ whole genome shotgun (WGS) entry which is preliminary data.</text>
</comment>
<gene>
    <name evidence="6" type="ORF">FHW18_001667</name>
</gene>
<feature type="domain" description="HTH lysR-type" evidence="5">
    <location>
        <begin position="11"/>
        <end position="68"/>
    </location>
</feature>
<evidence type="ECO:0000256" key="4">
    <source>
        <dbReference type="ARBA" id="ARBA00023163"/>
    </source>
</evidence>
<dbReference type="Pfam" id="PF03466">
    <property type="entry name" value="LysR_substrate"/>
    <property type="match status" value="1"/>
</dbReference>
<sequence>MNDTQRLMASLRMRQLELVSTLADAGTMRAAGLALCLSTAAVSKGLREIESLFGVALFHRLPRGVVATSAGELVIARARLLLSEVGQLADALRENRSGANPTLKIGGPPFLAWTWVPAILQHLQAEGHPPPVRITEGRLVDICRKLEAGDIDVLITMNTPSELGALKPDGFVIEQVGSEPWIAVCAPGHPLARRREPMPWADLRTEAWILPPRPTHARMMVEQLLLQQGLPPIAPAIESTNAITNLELAERSLGLTLLARCACADRLARGTLVEVPLETAPAPVPIALVYRFSAAHHGAVAAFRAAAQKIMA</sequence>
<dbReference type="Gene3D" id="3.40.190.10">
    <property type="entry name" value="Periplasmic binding protein-like II"/>
    <property type="match status" value="2"/>
</dbReference>
<dbReference type="SUPFAM" id="SSF46785">
    <property type="entry name" value="Winged helix' DNA-binding domain"/>
    <property type="match status" value="1"/>
</dbReference>
<evidence type="ECO:0000313" key="7">
    <source>
        <dbReference type="Proteomes" id="UP000542125"/>
    </source>
</evidence>
<dbReference type="CDD" id="cd05466">
    <property type="entry name" value="PBP2_LTTR_substrate"/>
    <property type="match status" value="1"/>
</dbReference>
<evidence type="ECO:0000259" key="5">
    <source>
        <dbReference type="PROSITE" id="PS50931"/>
    </source>
</evidence>
<dbReference type="Proteomes" id="UP000542125">
    <property type="component" value="Unassembled WGS sequence"/>
</dbReference>
<evidence type="ECO:0000256" key="2">
    <source>
        <dbReference type="ARBA" id="ARBA00023015"/>
    </source>
</evidence>
<keyword evidence="2" id="KW-0805">Transcription regulation</keyword>
<dbReference type="GO" id="GO:0000976">
    <property type="term" value="F:transcription cis-regulatory region binding"/>
    <property type="evidence" value="ECO:0007669"/>
    <property type="project" value="TreeGrafter"/>
</dbReference>
<accession>A0A7Y9LN65</accession>
<keyword evidence="3 6" id="KW-0238">DNA-binding</keyword>
<comment type="similarity">
    <text evidence="1">Belongs to the LysR transcriptional regulatory family.</text>
</comment>
<keyword evidence="7" id="KW-1185">Reference proteome</keyword>
<dbReference type="InterPro" id="IPR036390">
    <property type="entry name" value="WH_DNA-bd_sf"/>
</dbReference>
<dbReference type="AlphaFoldDB" id="A0A7Y9LN65"/>
<dbReference type="EMBL" id="JACBYR010000001">
    <property type="protein sequence ID" value="NYE82396.1"/>
    <property type="molecule type" value="Genomic_DNA"/>
</dbReference>
<dbReference type="SUPFAM" id="SSF53850">
    <property type="entry name" value="Periplasmic binding protein-like II"/>
    <property type="match status" value="1"/>
</dbReference>
<dbReference type="InterPro" id="IPR005119">
    <property type="entry name" value="LysR_subst-bd"/>
</dbReference>
<dbReference type="PROSITE" id="PS50931">
    <property type="entry name" value="HTH_LYSR"/>
    <property type="match status" value="1"/>
</dbReference>
<dbReference type="PANTHER" id="PTHR30126">
    <property type="entry name" value="HTH-TYPE TRANSCRIPTIONAL REGULATOR"/>
    <property type="match status" value="1"/>
</dbReference>
<name>A0A7Y9LN65_9BURK</name>